<feature type="compositionally biased region" description="Basic and acidic residues" evidence="1">
    <location>
        <begin position="96"/>
        <end position="109"/>
    </location>
</feature>
<dbReference type="STRING" id="1314778.A0A5C3P1A8"/>
<reference evidence="3 4" key="1">
    <citation type="journal article" date="2019" name="Nat. Ecol. Evol.">
        <title>Megaphylogeny resolves global patterns of mushroom evolution.</title>
        <authorList>
            <person name="Varga T."/>
            <person name="Krizsan K."/>
            <person name="Foldi C."/>
            <person name="Dima B."/>
            <person name="Sanchez-Garcia M."/>
            <person name="Sanchez-Ramirez S."/>
            <person name="Szollosi G.J."/>
            <person name="Szarkandi J.G."/>
            <person name="Papp V."/>
            <person name="Albert L."/>
            <person name="Andreopoulos W."/>
            <person name="Angelini C."/>
            <person name="Antonin V."/>
            <person name="Barry K.W."/>
            <person name="Bougher N.L."/>
            <person name="Buchanan P."/>
            <person name="Buyck B."/>
            <person name="Bense V."/>
            <person name="Catcheside P."/>
            <person name="Chovatia M."/>
            <person name="Cooper J."/>
            <person name="Damon W."/>
            <person name="Desjardin D."/>
            <person name="Finy P."/>
            <person name="Geml J."/>
            <person name="Haridas S."/>
            <person name="Hughes K."/>
            <person name="Justo A."/>
            <person name="Karasinski D."/>
            <person name="Kautmanova I."/>
            <person name="Kiss B."/>
            <person name="Kocsube S."/>
            <person name="Kotiranta H."/>
            <person name="LaButti K.M."/>
            <person name="Lechner B.E."/>
            <person name="Liimatainen K."/>
            <person name="Lipzen A."/>
            <person name="Lukacs Z."/>
            <person name="Mihaltcheva S."/>
            <person name="Morgado L.N."/>
            <person name="Niskanen T."/>
            <person name="Noordeloos M.E."/>
            <person name="Ohm R.A."/>
            <person name="Ortiz-Santana B."/>
            <person name="Ovrebo C."/>
            <person name="Racz N."/>
            <person name="Riley R."/>
            <person name="Savchenko A."/>
            <person name="Shiryaev A."/>
            <person name="Soop K."/>
            <person name="Spirin V."/>
            <person name="Szebenyi C."/>
            <person name="Tomsovsky M."/>
            <person name="Tulloss R.E."/>
            <person name="Uehling J."/>
            <person name="Grigoriev I.V."/>
            <person name="Vagvolgyi C."/>
            <person name="Papp T."/>
            <person name="Martin F.M."/>
            <person name="Miettinen O."/>
            <person name="Hibbett D.S."/>
            <person name="Nagy L.G."/>
        </authorList>
    </citation>
    <scope>NUCLEOTIDE SEQUENCE [LARGE SCALE GENOMIC DNA]</scope>
    <source>
        <strain evidence="3 4">HHB13444</strain>
    </source>
</reference>
<name>A0A5C3P1A8_9APHY</name>
<dbReference type="EMBL" id="ML211405">
    <property type="protein sequence ID" value="TFK83291.1"/>
    <property type="molecule type" value="Genomic_DNA"/>
</dbReference>
<feature type="compositionally biased region" description="Basic and acidic residues" evidence="1">
    <location>
        <begin position="249"/>
        <end position="283"/>
    </location>
</feature>
<dbReference type="InParanoid" id="A0A5C3P1A8"/>
<organism evidence="3 4">
    <name type="scientific">Polyporus arcularius HHB13444</name>
    <dbReference type="NCBI Taxonomy" id="1314778"/>
    <lineage>
        <taxon>Eukaryota</taxon>
        <taxon>Fungi</taxon>
        <taxon>Dikarya</taxon>
        <taxon>Basidiomycota</taxon>
        <taxon>Agaricomycotina</taxon>
        <taxon>Agaricomycetes</taxon>
        <taxon>Polyporales</taxon>
        <taxon>Polyporaceae</taxon>
        <taxon>Polyporus</taxon>
    </lineage>
</organism>
<keyword evidence="4" id="KW-1185">Reference proteome</keyword>
<dbReference type="Pfam" id="PF06991">
    <property type="entry name" value="MFAP1"/>
    <property type="match status" value="1"/>
</dbReference>
<evidence type="ECO:0000313" key="4">
    <source>
        <dbReference type="Proteomes" id="UP000308197"/>
    </source>
</evidence>
<dbReference type="Proteomes" id="UP000308197">
    <property type="component" value="Unassembled WGS sequence"/>
</dbReference>
<feature type="compositionally biased region" description="Basic and acidic residues" evidence="1">
    <location>
        <begin position="498"/>
        <end position="509"/>
    </location>
</feature>
<dbReference type="AlphaFoldDB" id="A0A5C3P1A8"/>
<dbReference type="InterPro" id="IPR033194">
    <property type="entry name" value="MFAP1"/>
</dbReference>
<feature type="region of interest" description="Disordered" evidence="1">
    <location>
        <begin position="249"/>
        <end position="286"/>
    </location>
</feature>
<evidence type="ECO:0000259" key="2">
    <source>
        <dbReference type="Pfam" id="PF06991"/>
    </source>
</evidence>
<feature type="compositionally biased region" description="Low complexity" evidence="1">
    <location>
        <begin position="392"/>
        <end position="408"/>
    </location>
</feature>
<dbReference type="PANTHER" id="PTHR15327">
    <property type="entry name" value="MICROFIBRIL-ASSOCIATED PROTEIN"/>
    <property type="match status" value="1"/>
</dbReference>
<feature type="compositionally biased region" description="Acidic residues" evidence="1">
    <location>
        <begin position="60"/>
        <end position="69"/>
    </location>
</feature>
<feature type="compositionally biased region" description="Acidic residues" evidence="1">
    <location>
        <begin position="210"/>
        <end position="220"/>
    </location>
</feature>
<accession>A0A5C3P1A8</accession>
<feature type="compositionally biased region" description="Basic and acidic residues" evidence="1">
    <location>
        <begin position="158"/>
        <end position="209"/>
    </location>
</feature>
<proteinExistence type="predicted"/>
<feature type="region of interest" description="Disordered" evidence="1">
    <location>
        <begin position="96"/>
        <end position="224"/>
    </location>
</feature>
<dbReference type="InterPro" id="IPR009730">
    <property type="entry name" value="MFAP1_C"/>
</dbReference>
<feature type="region of interest" description="Disordered" evidence="1">
    <location>
        <begin position="1"/>
        <end position="82"/>
    </location>
</feature>
<gene>
    <name evidence="3" type="ORF">K466DRAFT_555292</name>
</gene>
<feature type="compositionally biased region" description="Basic and acidic residues" evidence="1">
    <location>
        <begin position="413"/>
        <end position="489"/>
    </location>
</feature>
<evidence type="ECO:0000256" key="1">
    <source>
        <dbReference type="SAM" id="MobiDB-lite"/>
    </source>
</evidence>
<feature type="region of interest" description="Disordered" evidence="1">
    <location>
        <begin position="387"/>
        <end position="531"/>
    </location>
</feature>
<evidence type="ECO:0000313" key="3">
    <source>
        <dbReference type="EMBL" id="TFK83291.1"/>
    </source>
</evidence>
<feature type="compositionally biased region" description="Acidic residues" evidence="1">
    <location>
        <begin position="35"/>
        <end position="53"/>
    </location>
</feature>
<sequence length="531" mass="61347">MSSAARKPAPRLPKPAARYRKGQAPKGYDAAAAELDSDDDEVEEQQEEQDEGDVLIRDVGEEDEEDEDGLTVRRDAVGKQAKGAINVSLRDVNISKEGKVIVGGKEESGRTAAELEEDEEEEEEEEEAEEEEETSEEESESEEEQPKVQFRPVFVPKRARETIAEREALAQDSEEALKRKEAEAEERKKASHDMVAESIRRELLEKEKEEETPDVDDTDGLDPTGEFEAWRLRELARIKRDKEAELARELEREEIERRRALPEEQRLKEDLERAEQSRKEKPKGQQKFLQKYWHKGAFHQDDEVLKRHDYTESTESTVDVSLLPKVMQVRNFGKRSRTKYTHLLDQDTTAATGGFGGIGSVKAGGTSTAGGGCFLCGGPHLKKDCPQNANLPPGRTATGANGAPTGAGMRQWGARDGDKDDRRGSWRDRDSDRGPQGDDRDRRRDEQRARDRERYHRDDRDRDRGRDRDGQDRPDRDRKDREQYDDRDRRRYSRSRSPRRESWRDDSRKEKRRSKERSVDYERDEKRRRVD</sequence>
<protein>
    <recommendedName>
        <fullName evidence="2">Micro-fibrillar-associated protein 1 C-terminal domain-containing protein</fullName>
    </recommendedName>
</protein>
<feature type="compositionally biased region" description="Acidic residues" evidence="1">
    <location>
        <begin position="114"/>
        <end position="143"/>
    </location>
</feature>
<feature type="domain" description="Micro-fibrillar-associated protein 1 C-terminal" evidence="2">
    <location>
        <begin position="140"/>
        <end position="348"/>
    </location>
</feature>
<feature type="compositionally biased region" description="Basic and acidic residues" evidence="1">
    <location>
        <begin position="516"/>
        <end position="531"/>
    </location>
</feature>